<accession>A0ABW0LSH3</accession>
<dbReference type="InterPro" id="IPR012914">
    <property type="entry name" value="PucR_dom"/>
</dbReference>
<dbReference type="Proteomes" id="UP001596105">
    <property type="component" value="Unassembled WGS sequence"/>
</dbReference>
<dbReference type="PANTHER" id="PTHR33744:SF1">
    <property type="entry name" value="DNA-BINDING TRANSCRIPTIONAL ACTIVATOR ADER"/>
    <property type="match status" value="1"/>
</dbReference>
<organism evidence="5 6">
    <name type="scientific">Cohnella suwonensis</name>
    <dbReference type="NCBI Taxonomy" id="696072"/>
    <lineage>
        <taxon>Bacteria</taxon>
        <taxon>Bacillati</taxon>
        <taxon>Bacillota</taxon>
        <taxon>Bacilli</taxon>
        <taxon>Bacillales</taxon>
        <taxon>Paenibacillaceae</taxon>
        <taxon>Cohnella</taxon>
    </lineage>
</organism>
<dbReference type="InterPro" id="IPR041522">
    <property type="entry name" value="CdaR_GGDEF"/>
</dbReference>
<dbReference type="Gene3D" id="1.10.10.2840">
    <property type="entry name" value="PucR C-terminal helix-turn-helix domain"/>
    <property type="match status" value="1"/>
</dbReference>
<comment type="caution">
    <text evidence="5">The sequence shown here is derived from an EMBL/GenBank/DDBJ whole genome shotgun (WGS) entry which is preliminary data.</text>
</comment>
<sequence length="557" mass="61116">MAMMPRKDKLSATPISNVQFTVKDMIGIPLLKGARLLTGDKGVSRPITAVNVADGNGVNLTRPGEFLMAADYPYRDEPDRLLRLVPELARNGVAAIGIRTGDDSADVPRDVVEEAERYGLPLLALPGDCGISELAVAVMENVLALETSQISELQRRIQAMSRFLLEGKGIFGMLDAMEDLLDNPVAIVRENDKPWLSASLRVKEPSELWPLLQSLAYRQVSRGAGNGFAMLQGSFRVYAREIPQGRGRQACLVLVERSRDIRAIDALSVDRMAPLVGVELANVEAVREVEGKYLDQFVQDWLTGKIVSDNDWKLRADVCGCVVPEGVPMCALLVGMQRRDPAEKLKETARRLRSELVRAAEGVLVSPVGDDLAIVVPVPESAGDGTSKAAEAVSAKLLEELRSLLGDKELRLYAGRTFGRAEGLPASWSQAVRARQVAEVCGLPGDIVHYDKLGVYSLLYLIPPGDEREQFLNRYAIPLQLADRKGGGRLVETLEMFFRCNGNIKLTSEKLYAHYNTIVYRLEKAQSILGVSLDDPEDRLQLHLALKLVQITPSPTA</sequence>
<evidence type="ECO:0000259" key="3">
    <source>
        <dbReference type="Pfam" id="PF13556"/>
    </source>
</evidence>
<dbReference type="RefSeq" id="WP_209743445.1">
    <property type="nucleotide sequence ID" value="NZ_JBHSMH010000005.1"/>
</dbReference>
<comment type="similarity">
    <text evidence="1">Belongs to the CdaR family.</text>
</comment>
<evidence type="ECO:0000313" key="6">
    <source>
        <dbReference type="Proteomes" id="UP001596105"/>
    </source>
</evidence>
<feature type="domain" description="CdaR GGDEF-like" evidence="4">
    <location>
        <begin position="327"/>
        <end position="437"/>
    </location>
</feature>
<dbReference type="EMBL" id="JBHSMH010000005">
    <property type="protein sequence ID" value="MFC5467922.1"/>
    <property type="molecule type" value="Genomic_DNA"/>
</dbReference>
<gene>
    <name evidence="5" type="ORF">ACFPPD_04265</name>
</gene>
<evidence type="ECO:0000259" key="4">
    <source>
        <dbReference type="Pfam" id="PF17853"/>
    </source>
</evidence>
<dbReference type="Pfam" id="PF13556">
    <property type="entry name" value="HTH_30"/>
    <property type="match status" value="1"/>
</dbReference>
<proteinExistence type="inferred from homology"/>
<dbReference type="InterPro" id="IPR042070">
    <property type="entry name" value="PucR_C-HTH_sf"/>
</dbReference>
<evidence type="ECO:0000256" key="1">
    <source>
        <dbReference type="ARBA" id="ARBA00006754"/>
    </source>
</evidence>
<feature type="domain" description="PucR C-terminal helix-turn-helix" evidence="3">
    <location>
        <begin position="490"/>
        <end position="548"/>
    </location>
</feature>
<dbReference type="InterPro" id="IPR025736">
    <property type="entry name" value="PucR_C-HTH_dom"/>
</dbReference>
<dbReference type="Pfam" id="PF17853">
    <property type="entry name" value="GGDEF_2"/>
    <property type="match status" value="1"/>
</dbReference>
<dbReference type="PANTHER" id="PTHR33744">
    <property type="entry name" value="CARBOHYDRATE DIACID REGULATOR"/>
    <property type="match status" value="1"/>
</dbReference>
<dbReference type="Pfam" id="PF07905">
    <property type="entry name" value="PucR"/>
    <property type="match status" value="1"/>
</dbReference>
<evidence type="ECO:0000259" key="2">
    <source>
        <dbReference type="Pfam" id="PF07905"/>
    </source>
</evidence>
<dbReference type="InterPro" id="IPR051448">
    <property type="entry name" value="CdaR-like_regulators"/>
</dbReference>
<name>A0ABW0LSH3_9BACL</name>
<keyword evidence="6" id="KW-1185">Reference proteome</keyword>
<feature type="domain" description="Purine catabolism PurC-like" evidence="2">
    <location>
        <begin position="26"/>
        <end position="141"/>
    </location>
</feature>
<protein>
    <submittedName>
        <fullName evidence="5">PucR family transcriptional regulator</fullName>
    </submittedName>
</protein>
<evidence type="ECO:0000313" key="5">
    <source>
        <dbReference type="EMBL" id="MFC5467922.1"/>
    </source>
</evidence>
<reference evidence="6" key="1">
    <citation type="journal article" date="2019" name="Int. J. Syst. Evol. Microbiol.">
        <title>The Global Catalogue of Microorganisms (GCM) 10K type strain sequencing project: providing services to taxonomists for standard genome sequencing and annotation.</title>
        <authorList>
            <consortium name="The Broad Institute Genomics Platform"/>
            <consortium name="The Broad Institute Genome Sequencing Center for Infectious Disease"/>
            <person name="Wu L."/>
            <person name="Ma J."/>
        </authorList>
    </citation>
    <scope>NUCLEOTIDE SEQUENCE [LARGE SCALE GENOMIC DNA]</scope>
    <source>
        <strain evidence="6">CCUG 57113</strain>
    </source>
</reference>